<protein>
    <submittedName>
        <fullName evidence="5">Uncharacterized protein</fullName>
    </submittedName>
</protein>
<evidence type="ECO:0000256" key="1">
    <source>
        <dbReference type="ARBA" id="ARBA00008520"/>
    </source>
</evidence>
<dbReference type="SUPFAM" id="SSF53850">
    <property type="entry name" value="Periplasmic binding protein-like II"/>
    <property type="match status" value="1"/>
</dbReference>
<name>A0A369AQQ6_9ENTE</name>
<feature type="signal peptide" evidence="4">
    <location>
        <begin position="1"/>
        <end position="22"/>
    </location>
</feature>
<dbReference type="InterPro" id="IPR006059">
    <property type="entry name" value="SBP"/>
</dbReference>
<dbReference type="Proteomes" id="UP000288197">
    <property type="component" value="Unassembled WGS sequence"/>
</dbReference>
<dbReference type="OrthoDB" id="9782846at2"/>
<dbReference type="EMBL" id="NGJX01000015">
    <property type="protein sequence ID" value="RST99423.1"/>
    <property type="molecule type" value="Genomic_DNA"/>
</dbReference>
<evidence type="ECO:0000313" key="5">
    <source>
        <dbReference type="EMBL" id="RST99423.1"/>
    </source>
</evidence>
<keyword evidence="6" id="KW-1185">Reference proteome</keyword>
<evidence type="ECO:0000256" key="4">
    <source>
        <dbReference type="SAM" id="SignalP"/>
    </source>
</evidence>
<reference evidence="5 6" key="1">
    <citation type="submission" date="2017-05" db="EMBL/GenBank/DDBJ databases">
        <title>Vagococcus spp. assemblies.</title>
        <authorList>
            <person name="Gulvik C.A."/>
        </authorList>
    </citation>
    <scope>NUCLEOTIDE SEQUENCE [LARGE SCALE GENOMIC DNA]</scope>
    <source>
        <strain evidence="5 6">NCFB 2497</strain>
    </source>
</reference>
<evidence type="ECO:0000256" key="3">
    <source>
        <dbReference type="ARBA" id="ARBA00022729"/>
    </source>
</evidence>
<dbReference type="PANTHER" id="PTHR30061:SF50">
    <property type="entry name" value="MALTOSE_MALTODEXTRIN-BINDING PERIPLASMIC PROTEIN"/>
    <property type="match status" value="1"/>
</dbReference>
<proteinExistence type="inferred from homology"/>
<evidence type="ECO:0000256" key="2">
    <source>
        <dbReference type="ARBA" id="ARBA00022448"/>
    </source>
</evidence>
<dbReference type="Gene3D" id="3.40.190.10">
    <property type="entry name" value="Periplasmic binding protein-like II"/>
    <property type="match status" value="1"/>
</dbReference>
<dbReference type="CDD" id="cd14748">
    <property type="entry name" value="PBP2_UgpB"/>
    <property type="match status" value="1"/>
</dbReference>
<dbReference type="Pfam" id="PF13416">
    <property type="entry name" value="SBP_bac_8"/>
    <property type="match status" value="1"/>
</dbReference>
<sequence>MNKKVKFLGIGMVALASMALLTACGGGKEKEAGGDKKDDKIVIGFWKGDSTAEDAARKEMFEGFTKETGITVEQKVYNDYDTQLMTDLVGGTAPDVFYVDVSNIPSLANQGVLEPLDDYIAKSDIKTDDYYKPLLDAFKYTDDKLYGLPKDYSTLGFYYNEELLTKAGLTPDDVPTDYADLEGFLTKIQKALPDATPMVFSPLMARQMYIMKANGGEPVLEDGKANLSDPKVVENLKILTNLYEKGLIKSAADLGDGWSGDTFGRGGAVITDEGGWMVSHMKTNFPDLKYGVKELPKLNNENHNMVFTVSYSINAGSKKKDQAWKFVEYTTRDEVMQAYAETASVLPTKIPVAEAMKIEEDPIMGPFAKAANYATPWQDGINLTLIATNYENMIVSALKGEMKLEEAMKKATETANKDIEQQGN</sequence>
<comment type="caution">
    <text evidence="5">The sequence shown here is derived from an EMBL/GenBank/DDBJ whole genome shotgun (WGS) entry which is preliminary data.</text>
</comment>
<dbReference type="GeneID" id="63147417"/>
<dbReference type="PANTHER" id="PTHR30061">
    <property type="entry name" value="MALTOSE-BINDING PERIPLASMIC PROTEIN"/>
    <property type="match status" value="1"/>
</dbReference>
<dbReference type="GO" id="GO:0015768">
    <property type="term" value="P:maltose transport"/>
    <property type="evidence" value="ECO:0007669"/>
    <property type="project" value="TreeGrafter"/>
</dbReference>
<gene>
    <name evidence="5" type="ORF">CBF32_11810</name>
</gene>
<dbReference type="GO" id="GO:1901982">
    <property type="term" value="F:maltose binding"/>
    <property type="evidence" value="ECO:0007669"/>
    <property type="project" value="TreeGrafter"/>
</dbReference>
<comment type="similarity">
    <text evidence="1">Belongs to the bacterial solute-binding protein 1 family.</text>
</comment>
<evidence type="ECO:0000313" key="6">
    <source>
        <dbReference type="Proteomes" id="UP000288197"/>
    </source>
</evidence>
<dbReference type="AlphaFoldDB" id="A0A369AQQ6"/>
<accession>A0A369AQQ6</accession>
<dbReference type="PROSITE" id="PS51257">
    <property type="entry name" value="PROKAR_LIPOPROTEIN"/>
    <property type="match status" value="1"/>
</dbReference>
<dbReference type="GO" id="GO:0055052">
    <property type="term" value="C:ATP-binding cassette (ABC) transporter complex, substrate-binding subunit-containing"/>
    <property type="evidence" value="ECO:0007669"/>
    <property type="project" value="TreeGrafter"/>
</dbReference>
<dbReference type="GO" id="GO:0042956">
    <property type="term" value="P:maltodextrin transmembrane transport"/>
    <property type="evidence" value="ECO:0007669"/>
    <property type="project" value="TreeGrafter"/>
</dbReference>
<feature type="chain" id="PRO_5039033567" evidence="4">
    <location>
        <begin position="23"/>
        <end position="424"/>
    </location>
</feature>
<dbReference type="RefSeq" id="WP_114290434.1">
    <property type="nucleotide sequence ID" value="NZ_CP081461.1"/>
</dbReference>
<keyword evidence="2" id="KW-0813">Transport</keyword>
<keyword evidence="3 4" id="KW-0732">Signal</keyword>
<organism evidence="5 6">
    <name type="scientific">Vagococcus fluvialis</name>
    <dbReference type="NCBI Taxonomy" id="2738"/>
    <lineage>
        <taxon>Bacteria</taxon>
        <taxon>Bacillati</taxon>
        <taxon>Bacillota</taxon>
        <taxon>Bacilli</taxon>
        <taxon>Lactobacillales</taxon>
        <taxon>Enterococcaceae</taxon>
        <taxon>Vagococcus</taxon>
    </lineage>
</organism>